<organism evidence="1 2">
    <name type="scientific">Puccinia graminis f. sp. tritici</name>
    <dbReference type="NCBI Taxonomy" id="56615"/>
    <lineage>
        <taxon>Eukaryota</taxon>
        <taxon>Fungi</taxon>
        <taxon>Dikarya</taxon>
        <taxon>Basidiomycota</taxon>
        <taxon>Pucciniomycotina</taxon>
        <taxon>Pucciniomycetes</taxon>
        <taxon>Pucciniales</taxon>
        <taxon>Pucciniaceae</taxon>
        <taxon>Puccinia</taxon>
    </lineage>
</organism>
<proteinExistence type="predicted"/>
<gene>
    <name evidence="1" type="ORF">PGTUg99_025946</name>
</gene>
<dbReference type="Proteomes" id="UP000325313">
    <property type="component" value="Unassembled WGS sequence"/>
</dbReference>
<evidence type="ECO:0000313" key="2">
    <source>
        <dbReference type="Proteomes" id="UP000325313"/>
    </source>
</evidence>
<evidence type="ECO:0000313" key="1">
    <source>
        <dbReference type="EMBL" id="KAA1122077.1"/>
    </source>
</evidence>
<sequence length="164" mass="17647">MYLAGWKDFLPVDEACTSPAGFLPVDEVHVPRRLEGNPSSRSLAGRLKGGYPRIPARIPAKAEGYPPGDADAAFPGKSNRISASARISGCNATISRIRIPWRVSAGPGGSPPADSGYPQRIIPAHLYQKPTNFSLQDPGSPFDQSSIQLLLCYGLHKSTVFKFQ</sequence>
<reference evidence="1 2" key="1">
    <citation type="submission" date="2019-05" db="EMBL/GenBank/DDBJ databases">
        <title>Emergence of the Ug99 lineage of the wheat stem rust pathogen through somatic hybridization.</title>
        <authorList>
            <person name="Li F."/>
            <person name="Upadhyaya N.M."/>
            <person name="Sperschneider J."/>
            <person name="Matny O."/>
            <person name="Nguyen-Phuc H."/>
            <person name="Mago R."/>
            <person name="Raley C."/>
            <person name="Miller M.E."/>
            <person name="Silverstein K.A.T."/>
            <person name="Henningsen E."/>
            <person name="Hirsch C.D."/>
            <person name="Visser B."/>
            <person name="Pretorius Z.A."/>
            <person name="Steffenson B.J."/>
            <person name="Schwessinger B."/>
            <person name="Dodds P.N."/>
            <person name="Figueroa M."/>
        </authorList>
    </citation>
    <scope>NUCLEOTIDE SEQUENCE [LARGE SCALE GENOMIC DNA]</scope>
    <source>
        <strain evidence="1 2">Ug99</strain>
    </source>
</reference>
<protein>
    <submittedName>
        <fullName evidence="1">Uncharacterized protein</fullName>
    </submittedName>
</protein>
<dbReference type="EMBL" id="VDEP01000236">
    <property type="protein sequence ID" value="KAA1122077.1"/>
    <property type="molecule type" value="Genomic_DNA"/>
</dbReference>
<dbReference type="AlphaFoldDB" id="A0A5B0R8W4"/>
<accession>A0A5B0R8W4</accession>
<name>A0A5B0R8W4_PUCGR</name>
<comment type="caution">
    <text evidence="1">The sequence shown here is derived from an EMBL/GenBank/DDBJ whole genome shotgun (WGS) entry which is preliminary data.</text>
</comment>